<feature type="chain" id="PRO_5004084901" description="nicotinamidase" evidence="8">
    <location>
        <begin position="19"/>
        <end position="263"/>
    </location>
</feature>
<evidence type="ECO:0000256" key="4">
    <source>
        <dbReference type="ARBA" id="ARBA00022801"/>
    </source>
</evidence>
<protein>
    <recommendedName>
        <fullName evidence="6">nicotinamidase</fullName>
        <ecNumber evidence="6">3.5.1.19</ecNumber>
    </recommendedName>
    <alternativeName>
        <fullName evidence="7">Nicotinamide deamidase</fullName>
    </alternativeName>
</protein>
<dbReference type="OrthoDB" id="3341310at2759"/>
<dbReference type="PANTHER" id="PTHR11080:SF2">
    <property type="entry name" value="LD05707P"/>
    <property type="match status" value="1"/>
</dbReference>
<comment type="pathway">
    <text evidence="5">Cofactor biosynthesis; nicotinate biosynthesis; nicotinate from nicotinamide: step 1/1.</text>
</comment>
<dbReference type="Proteomes" id="UP000012174">
    <property type="component" value="Unassembled WGS sequence"/>
</dbReference>
<dbReference type="EMBL" id="KB706494">
    <property type="protein sequence ID" value="EMR67183.1"/>
    <property type="molecule type" value="Genomic_DNA"/>
</dbReference>
<evidence type="ECO:0000256" key="8">
    <source>
        <dbReference type="SAM" id="SignalP"/>
    </source>
</evidence>
<keyword evidence="8" id="KW-0732">Signal</keyword>
<dbReference type="HOGENOM" id="CLU_068979_13_0_1"/>
<feature type="domain" description="Isochorismatase-like" evidence="9">
    <location>
        <begin position="169"/>
        <end position="240"/>
    </location>
</feature>
<evidence type="ECO:0000313" key="11">
    <source>
        <dbReference type="Proteomes" id="UP000012174"/>
    </source>
</evidence>
<comment type="similarity">
    <text evidence="1">Belongs to the isochorismatase family.</text>
</comment>
<feature type="signal peptide" evidence="8">
    <location>
        <begin position="1"/>
        <end position="18"/>
    </location>
</feature>
<dbReference type="GO" id="GO:0008936">
    <property type="term" value="F:nicotinamidase activity"/>
    <property type="evidence" value="ECO:0007669"/>
    <property type="project" value="UniProtKB-EC"/>
</dbReference>
<evidence type="ECO:0000259" key="9">
    <source>
        <dbReference type="Pfam" id="PF00857"/>
    </source>
</evidence>
<dbReference type="EC" id="3.5.1.19" evidence="6"/>
<keyword evidence="11" id="KW-1185">Reference proteome</keyword>
<evidence type="ECO:0000256" key="5">
    <source>
        <dbReference type="ARBA" id="ARBA00037900"/>
    </source>
</evidence>
<keyword evidence="3" id="KW-0479">Metal-binding</keyword>
<dbReference type="InterPro" id="IPR036380">
    <property type="entry name" value="Isochorismatase-like_sf"/>
</dbReference>
<dbReference type="InterPro" id="IPR052347">
    <property type="entry name" value="Isochorismatase_Nicotinamidase"/>
</dbReference>
<dbReference type="OMA" id="DHEWPFI"/>
<evidence type="ECO:0000256" key="3">
    <source>
        <dbReference type="ARBA" id="ARBA00022723"/>
    </source>
</evidence>
<dbReference type="KEGG" id="ela:UCREL1_5820"/>
<dbReference type="STRING" id="1287681.M7SRS5"/>
<dbReference type="SUPFAM" id="SSF52499">
    <property type="entry name" value="Isochorismatase-like hydrolases"/>
    <property type="match status" value="1"/>
</dbReference>
<evidence type="ECO:0000256" key="2">
    <source>
        <dbReference type="ARBA" id="ARBA00022642"/>
    </source>
</evidence>
<keyword evidence="4" id="KW-0378">Hydrolase</keyword>
<dbReference type="Gene3D" id="3.40.50.850">
    <property type="entry name" value="Isochorismatase-like"/>
    <property type="match status" value="1"/>
</dbReference>
<evidence type="ECO:0000256" key="7">
    <source>
        <dbReference type="ARBA" id="ARBA00043224"/>
    </source>
</evidence>
<dbReference type="Pfam" id="PF00857">
    <property type="entry name" value="Isochorismatase"/>
    <property type="match status" value="1"/>
</dbReference>
<dbReference type="eggNOG" id="KOG4003">
    <property type="taxonomic scope" value="Eukaryota"/>
</dbReference>
<sequence length="263" mass="29155">MWLSNVFCLLGLTSLVHAVPFSSKLHKKTALVIIDVQNDFITGSLNNSRAPAILPKIYTLLDDHEWPFIVASQDWHPEGHVSFASAHAGKQQGDAINITFLDTATKTETQGLYADHCVPETWGAEIETGVRTRLHLLEGYSTPVNYIKKAQDHSVDSYSAFADNQYHRFTTLHSELALHGVETLVVTGLVTNACVRGTSIDGVKLGYEVVLVEDATEATSDEAKEGAIEELEGWGVQVVKLKDWEDANPTRERRASSRRKREL</sequence>
<keyword evidence="2" id="KW-0662">Pyridine nucleotide biosynthesis</keyword>
<gene>
    <name evidence="10" type="ORF">UCREL1_5820</name>
</gene>
<reference evidence="11" key="1">
    <citation type="journal article" date="2013" name="Genome Announc.">
        <title>Draft genome sequence of the grapevine dieback fungus Eutypa lata UCR-EL1.</title>
        <authorList>
            <person name="Blanco-Ulate B."/>
            <person name="Rolshausen P.E."/>
            <person name="Cantu D."/>
        </authorList>
    </citation>
    <scope>NUCLEOTIDE SEQUENCE [LARGE SCALE GENOMIC DNA]</scope>
    <source>
        <strain evidence="11">UCR-EL1</strain>
    </source>
</reference>
<accession>M7SRS5</accession>
<evidence type="ECO:0000256" key="6">
    <source>
        <dbReference type="ARBA" id="ARBA00039017"/>
    </source>
</evidence>
<name>M7SRS5_EUTLA</name>
<dbReference type="GO" id="GO:0019363">
    <property type="term" value="P:pyridine nucleotide biosynthetic process"/>
    <property type="evidence" value="ECO:0007669"/>
    <property type="project" value="UniProtKB-KW"/>
</dbReference>
<evidence type="ECO:0000313" key="10">
    <source>
        <dbReference type="EMBL" id="EMR67183.1"/>
    </source>
</evidence>
<organism evidence="10 11">
    <name type="scientific">Eutypa lata (strain UCR-EL1)</name>
    <name type="common">Grapevine dieback disease fungus</name>
    <name type="synonym">Eutypa armeniacae</name>
    <dbReference type="NCBI Taxonomy" id="1287681"/>
    <lineage>
        <taxon>Eukaryota</taxon>
        <taxon>Fungi</taxon>
        <taxon>Dikarya</taxon>
        <taxon>Ascomycota</taxon>
        <taxon>Pezizomycotina</taxon>
        <taxon>Sordariomycetes</taxon>
        <taxon>Xylariomycetidae</taxon>
        <taxon>Xylariales</taxon>
        <taxon>Diatrypaceae</taxon>
        <taxon>Eutypa</taxon>
    </lineage>
</organism>
<dbReference type="AlphaFoldDB" id="M7SRS5"/>
<dbReference type="InterPro" id="IPR000868">
    <property type="entry name" value="Isochorismatase-like_dom"/>
</dbReference>
<evidence type="ECO:0000256" key="1">
    <source>
        <dbReference type="ARBA" id="ARBA00006336"/>
    </source>
</evidence>
<dbReference type="PANTHER" id="PTHR11080">
    <property type="entry name" value="PYRAZINAMIDASE/NICOTINAMIDASE"/>
    <property type="match status" value="1"/>
</dbReference>
<dbReference type="GO" id="GO:0046872">
    <property type="term" value="F:metal ion binding"/>
    <property type="evidence" value="ECO:0007669"/>
    <property type="project" value="UniProtKB-KW"/>
</dbReference>
<proteinExistence type="inferred from homology"/>